<sequence>MIRIACLHTAPSNVAVLEAAAAAIRPGALALSHTLRADLLADMEAAGGLTADIRARGSAAIDALLADHDGVLITCSSLGALANGASVQRVDAALARAAVRSGRAVTVLCASPTTVRPTTDLFAAAAVETGAVVDTRMVDGAWPLFRGGDVDAYLHRIAEAAAMALSDGADVVALAQVSMSGAAELVVDPRGRVLASPAAALQAWLDSVT</sequence>
<accession>A0A934IXM3</accession>
<proteinExistence type="predicted"/>
<protein>
    <submittedName>
        <fullName evidence="1">Asp/Glu racemase</fullName>
    </submittedName>
</protein>
<comment type="caution">
    <text evidence="1">The sequence shown here is derived from an EMBL/GenBank/DDBJ whole genome shotgun (WGS) entry which is preliminary data.</text>
</comment>
<dbReference type="Proteomes" id="UP000602124">
    <property type="component" value="Unassembled WGS sequence"/>
</dbReference>
<dbReference type="EMBL" id="JAEKMH010000001">
    <property type="protein sequence ID" value="MBJ3783809.1"/>
    <property type="molecule type" value="Genomic_DNA"/>
</dbReference>
<name>A0A934IXM3_9HYPH</name>
<reference evidence="1" key="1">
    <citation type="submission" date="2020-12" db="EMBL/GenBank/DDBJ databases">
        <title>Devosia sp. MSA67 isolated from Mo River.</title>
        <authorList>
            <person name="Ma F."/>
            <person name="Zi Z."/>
        </authorList>
    </citation>
    <scope>NUCLEOTIDE SEQUENCE</scope>
    <source>
        <strain evidence="1">MSA67</strain>
    </source>
</reference>
<evidence type="ECO:0000313" key="1">
    <source>
        <dbReference type="EMBL" id="MBJ3783809.1"/>
    </source>
</evidence>
<evidence type="ECO:0000313" key="2">
    <source>
        <dbReference type="Proteomes" id="UP000602124"/>
    </source>
</evidence>
<dbReference type="AlphaFoldDB" id="A0A934IXM3"/>
<dbReference type="RefSeq" id="WP_198875024.1">
    <property type="nucleotide sequence ID" value="NZ_JAEKMH010000001.1"/>
</dbReference>
<keyword evidence="2" id="KW-1185">Reference proteome</keyword>
<organism evidence="1 2">
    <name type="scientific">Devosia sediminis</name>
    <dbReference type="NCBI Taxonomy" id="2798801"/>
    <lineage>
        <taxon>Bacteria</taxon>
        <taxon>Pseudomonadati</taxon>
        <taxon>Pseudomonadota</taxon>
        <taxon>Alphaproteobacteria</taxon>
        <taxon>Hyphomicrobiales</taxon>
        <taxon>Devosiaceae</taxon>
        <taxon>Devosia</taxon>
    </lineage>
</organism>
<gene>
    <name evidence="1" type="ORF">JEQ47_03665</name>
</gene>